<dbReference type="InterPro" id="IPR035901">
    <property type="entry name" value="GIY-YIG_endonuc_sf"/>
</dbReference>
<dbReference type="Pfam" id="PF01541">
    <property type="entry name" value="GIY-YIG"/>
    <property type="match status" value="1"/>
</dbReference>
<dbReference type="EMBL" id="CALNXI010002315">
    <property type="protein sequence ID" value="CAH3186175.1"/>
    <property type="molecule type" value="Genomic_DNA"/>
</dbReference>
<evidence type="ECO:0000313" key="2">
    <source>
        <dbReference type="EMBL" id="CAH3186175.1"/>
    </source>
</evidence>
<proteinExistence type="predicted"/>
<dbReference type="CDD" id="cd10442">
    <property type="entry name" value="GIY-YIG_PLEs"/>
    <property type="match status" value="1"/>
</dbReference>
<accession>A0ABN8S555</accession>
<dbReference type="InterPro" id="IPR000305">
    <property type="entry name" value="GIY-YIG_endonuc"/>
</dbReference>
<evidence type="ECO:0000259" key="1">
    <source>
        <dbReference type="Pfam" id="PF01541"/>
    </source>
</evidence>
<organism evidence="2 3">
    <name type="scientific">Porites evermanni</name>
    <dbReference type="NCBI Taxonomy" id="104178"/>
    <lineage>
        <taxon>Eukaryota</taxon>
        <taxon>Metazoa</taxon>
        <taxon>Cnidaria</taxon>
        <taxon>Anthozoa</taxon>
        <taxon>Hexacorallia</taxon>
        <taxon>Scleractinia</taxon>
        <taxon>Fungiina</taxon>
        <taxon>Poritidae</taxon>
        <taxon>Porites</taxon>
    </lineage>
</organism>
<evidence type="ECO:0000313" key="3">
    <source>
        <dbReference type="Proteomes" id="UP001159427"/>
    </source>
</evidence>
<feature type="domain" description="GIY-YIG" evidence="1">
    <location>
        <begin position="4"/>
        <end position="40"/>
    </location>
</feature>
<comment type="caution">
    <text evidence="2">The sequence shown here is derived from an EMBL/GenBank/DDBJ whole genome shotgun (WGS) entry which is preliminary data.</text>
</comment>
<sequence length="87" mass="9968">SENLVYYIPCDRCSFLYIGETGRNLRSRFSEHLRSIRNNTPGFPVAQHFNSTGQSISFCLSAWCGMRLIFQRGNVQPKGLNINFSFT</sequence>
<dbReference type="SUPFAM" id="SSF82771">
    <property type="entry name" value="GIY-YIG endonuclease"/>
    <property type="match status" value="1"/>
</dbReference>
<dbReference type="Gene3D" id="3.40.1440.10">
    <property type="entry name" value="GIY-YIG endonuclease"/>
    <property type="match status" value="1"/>
</dbReference>
<dbReference type="Proteomes" id="UP001159427">
    <property type="component" value="Unassembled WGS sequence"/>
</dbReference>
<name>A0ABN8S555_9CNID</name>
<reference evidence="2 3" key="1">
    <citation type="submission" date="2022-05" db="EMBL/GenBank/DDBJ databases">
        <authorList>
            <consortium name="Genoscope - CEA"/>
            <person name="William W."/>
        </authorList>
    </citation>
    <scope>NUCLEOTIDE SEQUENCE [LARGE SCALE GENOMIC DNA]</scope>
</reference>
<feature type="non-terminal residue" evidence="2">
    <location>
        <position position="1"/>
    </location>
</feature>
<keyword evidence="3" id="KW-1185">Reference proteome</keyword>
<protein>
    <recommendedName>
        <fullName evidence="1">GIY-YIG domain-containing protein</fullName>
    </recommendedName>
</protein>
<gene>
    <name evidence="2" type="ORF">PEVE_00016696</name>
</gene>